<name>A0ABM6SFS3_9VIBR</name>
<dbReference type="RefSeq" id="WP_104973255.1">
    <property type="nucleotide sequence ID" value="NZ_CP014133.1"/>
</dbReference>
<evidence type="ECO:0000256" key="1">
    <source>
        <dbReference type="SAM" id="Phobius"/>
    </source>
</evidence>
<accession>A0ABM6SFS3</accession>
<evidence type="ECO:0000313" key="3">
    <source>
        <dbReference type="EMBL" id="AVH29192.1"/>
    </source>
</evidence>
<feature type="chain" id="PRO_5045785572" description="DUF423 domain-containing protein" evidence="2">
    <location>
        <begin position="23"/>
        <end position="139"/>
    </location>
</feature>
<keyword evidence="2" id="KW-0732">Signal</keyword>
<gene>
    <name evidence="3" type="ORF">AL468_18650</name>
</gene>
<dbReference type="EMBL" id="CP014133">
    <property type="protein sequence ID" value="AVH29192.1"/>
    <property type="molecule type" value="Genomic_DNA"/>
</dbReference>
<feature type="transmembrane region" description="Helical" evidence="1">
    <location>
        <begin position="77"/>
        <end position="98"/>
    </location>
</feature>
<proteinExistence type="predicted"/>
<organism evidence="3 4">
    <name type="scientific">Vibrio diabolicus</name>
    <dbReference type="NCBI Taxonomy" id="50719"/>
    <lineage>
        <taxon>Bacteria</taxon>
        <taxon>Pseudomonadati</taxon>
        <taxon>Pseudomonadota</taxon>
        <taxon>Gammaproteobacteria</taxon>
        <taxon>Vibrionales</taxon>
        <taxon>Vibrionaceae</taxon>
        <taxon>Vibrio</taxon>
        <taxon>Vibrio diabolicus subgroup</taxon>
    </lineage>
</organism>
<keyword evidence="1" id="KW-0812">Transmembrane</keyword>
<keyword evidence="1" id="KW-0472">Membrane</keyword>
<evidence type="ECO:0008006" key="5">
    <source>
        <dbReference type="Google" id="ProtNLM"/>
    </source>
</evidence>
<evidence type="ECO:0000313" key="4">
    <source>
        <dbReference type="Proteomes" id="UP000237665"/>
    </source>
</evidence>
<sequence length="139" mass="15591">MKINRLKAFAFCLIFSSLFLLSAHDVMEVFDAHKLLHDRIVVSGAINDASTFAFSWAMFVVSVFMVICLITGKKLLWIPKIFIIILGGISVLAFLAGWKVNGSLKVKLHEKSYIECTSERELTLKSSSRTYVLDPSLCD</sequence>
<dbReference type="Proteomes" id="UP000237665">
    <property type="component" value="Chromosome 2"/>
</dbReference>
<evidence type="ECO:0000256" key="2">
    <source>
        <dbReference type="SAM" id="SignalP"/>
    </source>
</evidence>
<reference evidence="4" key="1">
    <citation type="submission" date="2017-12" db="EMBL/GenBank/DDBJ databases">
        <title>FDA dAtabase for Regulatory Grade micrObial Sequences (FDA-ARGOS): Supporting development and validation of Infectious Disease Dx tests.</title>
        <authorList>
            <person name="Hoffmann M."/>
            <person name="Allard M."/>
            <person name="Evans P."/>
            <person name="Brown E."/>
            <person name="Tallon L.J."/>
            <person name="Sadzewicz L."/>
            <person name="Sengamalay N."/>
            <person name="Ott S."/>
            <person name="Godinez A."/>
            <person name="Nagaraj S."/>
            <person name="Vavikolanu K."/>
            <person name="Aluvathingal J."/>
            <person name="Nadendla S."/>
            <person name="Hobson J."/>
            <person name="Sichtig H."/>
        </authorList>
    </citation>
    <scope>NUCLEOTIDE SEQUENCE [LARGE SCALE GENOMIC DNA]</scope>
    <source>
        <strain evidence="4">LMG 3418</strain>
    </source>
</reference>
<feature type="signal peptide" evidence="2">
    <location>
        <begin position="1"/>
        <end position="22"/>
    </location>
</feature>
<keyword evidence="4" id="KW-1185">Reference proteome</keyword>
<protein>
    <recommendedName>
        <fullName evidence="5">DUF423 domain-containing protein</fullName>
    </recommendedName>
</protein>
<keyword evidence="1" id="KW-1133">Transmembrane helix</keyword>
<feature type="transmembrane region" description="Helical" evidence="1">
    <location>
        <begin position="52"/>
        <end position="70"/>
    </location>
</feature>